<evidence type="ECO:0000313" key="3">
    <source>
        <dbReference type="EMBL" id="VDP89646.1"/>
    </source>
</evidence>
<dbReference type="AlphaFoldDB" id="A0A3P8L6S4"/>
<reference evidence="3 4" key="1">
    <citation type="submission" date="2018-11" db="EMBL/GenBank/DDBJ databases">
        <authorList>
            <consortium name="Pathogen Informatics"/>
        </authorList>
    </citation>
    <scope>NUCLEOTIDE SEQUENCE [LARGE SCALE GENOMIC DNA]</scope>
    <source>
        <strain evidence="3 4">Egypt</strain>
    </source>
</reference>
<gene>
    <name evidence="3" type="ORF">ECPE_LOCUS12374</name>
</gene>
<accession>A0A3P8L6S4</accession>
<dbReference type="InterPro" id="IPR022229">
    <property type="entry name" value="TPPII_Ig-like-2"/>
</dbReference>
<feature type="domain" description="Tripeptidyl peptidase II second Ig-like" evidence="2">
    <location>
        <begin position="158"/>
        <end position="268"/>
    </location>
</feature>
<proteinExistence type="predicted"/>
<organism evidence="3 4">
    <name type="scientific">Echinostoma caproni</name>
    <dbReference type="NCBI Taxonomy" id="27848"/>
    <lineage>
        <taxon>Eukaryota</taxon>
        <taxon>Metazoa</taxon>
        <taxon>Spiralia</taxon>
        <taxon>Lophotrochozoa</taxon>
        <taxon>Platyhelminthes</taxon>
        <taxon>Trematoda</taxon>
        <taxon>Digenea</taxon>
        <taxon>Plagiorchiida</taxon>
        <taxon>Echinostomata</taxon>
        <taxon>Echinostomatoidea</taxon>
        <taxon>Echinostomatidae</taxon>
        <taxon>Echinostoma</taxon>
    </lineage>
</organism>
<dbReference type="EMBL" id="UZAN01052724">
    <property type="protein sequence ID" value="VDP89646.1"/>
    <property type="molecule type" value="Genomic_DNA"/>
</dbReference>
<name>A0A3P8L6S4_9TREM</name>
<dbReference type="OrthoDB" id="10256524at2759"/>
<evidence type="ECO:0000256" key="1">
    <source>
        <dbReference type="SAM" id="MobiDB-lite"/>
    </source>
</evidence>
<feature type="region of interest" description="Disordered" evidence="1">
    <location>
        <begin position="270"/>
        <end position="310"/>
    </location>
</feature>
<keyword evidence="4" id="KW-1185">Reference proteome</keyword>
<evidence type="ECO:0000313" key="4">
    <source>
        <dbReference type="Proteomes" id="UP000272942"/>
    </source>
</evidence>
<dbReference type="Proteomes" id="UP000272942">
    <property type="component" value="Unassembled WGS sequence"/>
</dbReference>
<protein>
    <recommendedName>
        <fullName evidence="2">Tripeptidyl peptidase II second Ig-like domain-containing protein</fullName>
    </recommendedName>
</protein>
<evidence type="ECO:0000259" key="2">
    <source>
        <dbReference type="Pfam" id="PF12580"/>
    </source>
</evidence>
<dbReference type="Pfam" id="PF12580">
    <property type="entry name" value="TPPII"/>
    <property type="match status" value="1"/>
</dbReference>
<sequence length="439" mass="48598">MNVSSATGNPRITLSDTFDSVHKVRRWFIDIPAGSSAGVIRLARLDENDVACEFKVSICMPQPRSGLTTGQQETTWPLITLNRCGRGTISSGRPRSGGRRMADDFDGAVQLAFAIPWEADYLELTIAQHWGLEPPATVIGELYFRGLEPNGPHLFMVLPSESRIFYLGHGQDEVLVNNCGCYTLRLVYRFTCPFKSAVSHFELPWLQELLYDSDYLVQLYNLYDWRGRFIGSGDYDLKRQKKQKFAFTLERGDYKVVVQICHEQGTRLSSAHGKLGSRGREGTNPSEPPLDKSSPTMVANGPEPPGPLERLRNHPALVRFRLPVGAGAADRASTPSGNPVSFEFAAFAFSLGLNGSKPCSALDPIPYRRPGNEVPSVQAFDHNSDCIQTEKRGELNRRCPCLPTNLAAKESTSIFVGICDERYVVLFLVSVTTFAVSVS</sequence>